<evidence type="ECO:0000313" key="2">
    <source>
        <dbReference type="EMBL" id="MBW2940967.1"/>
    </source>
</evidence>
<reference evidence="2" key="1">
    <citation type="submission" date="2021-07" db="EMBL/GenBank/DDBJ databases">
        <title>Zhongshania sp. CAU 1632 isolated from seawater.</title>
        <authorList>
            <person name="Kim W."/>
        </authorList>
    </citation>
    <scope>NUCLEOTIDE SEQUENCE</scope>
    <source>
        <strain evidence="2">CAU 1632</strain>
    </source>
</reference>
<name>A0ABS6VRP2_9GAMM</name>
<organism evidence="2 3">
    <name type="scientific">Zhongshania aquimaris</name>
    <dbReference type="NCBI Taxonomy" id="2857107"/>
    <lineage>
        <taxon>Bacteria</taxon>
        <taxon>Pseudomonadati</taxon>
        <taxon>Pseudomonadota</taxon>
        <taxon>Gammaproteobacteria</taxon>
        <taxon>Cellvibrionales</taxon>
        <taxon>Spongiibacteraceae</taxon>
        <taxon>Zhongshania</taxon>
    </lineage>
</organism>
<evidence type="ECO:0000256" key="1">
    <source>
        <dbReference type="SAM" id="MobiDB-lite"/>
    </source>
</evidence>
<feature type="compositionally biased region" description="Basic residues" evidence="1">
    <location>
        <begin position="154"/>
        <end position="165"/>
    </location>
</feature>
<dbReference type="Proteomes" id="UP001166291">
    <property type="component" value="Unassembled WGS sequence"/>
</dbReference>
<sequence length="165" mass="17630">MSKESKKSLQDLKDVTNQASELAKSIWLAGLGAYGRAYDEAHDRYEKASKETPRLFTDLVDKGSRLESQAREKLGEVTSIGKTISIEERISKMRASLGFGHTASVDDVERLEKKLDALSKKVDALAKANKPAAAKAPAKKAAAPAAKAAAPKAKAARKAPAKKAV</sequence>
<dbReference type="RefSeq" id="WP_219043228.1">
    <property type="nucleotide sequence ID" value="NZ_JAHWDQ010000002.1"/>
</dbReference>
<feature type="region of interest" description="Disordered" evidence="1">
    <location>
        <begin position="126"/>
        <end position="165"/>
    </location>
</feature>
<evidence type="ECO:0000313" key="3">
    <source>
        <dbReference type="Proteomes" id="UP001166291"/>
    </source>
</evidence>
<dbReference type="EMBL" id="JAHWDQ010000002">
    <property type="protein sequence ID" value="MBW2940967.1"/>
    <property type="molecule type" value="Genomic_DNA"/>
</dbReference>
<protein>
    <submittedName>
        <fullName evidence="2">Phasin family protein</fullName>
    </submittedName>
</protein>
<accession>A0ABS6VRP2</accession>
<gene>
    <name evidence="2" type="ORF">KXJ70_09280</name>
</gene>
<proteinExistence type="predicted"/>
<keyword evidence="3" id="KW-1185">Reference proteome</keyword>
<feature type="compositionally biased region" description="Low complexity" evidence="1">
    <location>
        <begin position="126"/>
        <end position="153"/>
    </location>
</feature>
<comment type="caution">
    <text evidence="2">The sequence shown here is derived from an EMBL/GenBank/DDBJ whole genome shotgun (WGS) entry which is preliminary data.</text>
</comment>